<dbReference type="Proteomes" id="UP000887565">
    <property type="component" value="Unplaced"/>
</dbReference>
<comment type="subcellular location">
    <subcellularLocation>
        <location evidence="1">Endoplasmic reticulum membrane</location>
        <topology evidence="1">Multi-pass membrane protein</topology>
    </subcellularLocation>
</comment>
<dbReference type="GO" id="GO:0034975">
    <property type="term" value="P:protein folding in endoplasmic reticulum"/>
    <property type="evidence" value="ECO:0007669"/>
    <property type="project" value="TreeGrafter"/>
</dbReference>
<feature type="transmembrane region" description="Helical" evidence="9">
    <location>
        <begin position="49"/>
        <end position="68"/>
    </location>
</feature>
<proteinExistence type="inferred from homology"/>
<dbReference type="OMA" id="MKANFEW"/>
<name>A0A915KB06_ROMCU</name>
<accession>A0A915KB06</accession>
<keyword evidence="5" id="KW-0256">Endoplasmic reticulum</keyword>
<dbReference type="AlphaFoldDB" id="A0A915KB06"/>
<dbReference type="GO" id="GO:0072546">
    <property type="term" value="C:EMC complex"/>
    <property type="evidence" value="ECO:0007669"/>
    <property type="project" value="InterPro"/>
</dbReference>
<feature type="transmembrane region" description="Helical" evidence="9">
    <location>
        <begin position="89"/>
        <end position="107"/>
    </location>
</feature>
<evidence type="ECO:0000256" key="2">
    <source>
        <dbReference type="ARBA" id="ARBA00009436"/>
    </source>
</evidence>
<keyword evidence="10" id="KW-1185">Reference proteome</keyword>
<evidence type="ECO:0000256" key="5">
    <source>
        <dbReference type="ARBA" id="ARBA00022824"/>
    </source>
</evidence>
<dbReference type="InterPro" id="IPR008504">
    <property type="entry name" value="Emc6"/>
</dbReference>
<dbReference type="InterPro" id="IPR029008">
    <property type="entry name" value="EMC6-like"/>
</dbReference>
<evidence type="ECO:0000313" key="11">
    <source>
        <dbReference type="WBParaSite" id="nRc.2.0.1.t35540-RA"/>
    </source>
</evidence>
<evidence type="ECO:0000256" key="9">
    <source>
        <dbReference type="SAM" id="Phobius"/>
    </source>
</evidence>
<evidence type="ECO:0000256" key="8">
    <source>
        <dbReference type="ARBA" id="ARBA00031072"/>
    </source>
</evidence>
<comment type="similarity">
    <text evidence="2">Belongs to the EMC6 family.</text>
</comment>
<evidence type="ECO:0000256" key="4">
    <source>
        <dbReference type="ARBA" id="ARBA00022692"/>
    </source>
</evidence>
<keyword evidence="6 9" id="KW-1133">Transmembrane helix</keyword>
<evidence type="ECO:0000256" key="7">
    <source>
        <dbReference type="ARBA" id="ARBA00023136"/>
    </source>
</evidence>
<protein>
    <recommendedName>
        <fullName evidence="3">ER membrane protein complex subunit 6</fullName>
    </recommendedName>
    <alternativeName>
        <fullName evidence="8">Transmembrane protein 93</fullName>
    </alternativeName>
</protein>
<dbReference type="Pfam" id="PF07019">
    <property type="entry name" value="EMC6"/>
    <property type="match status" value="1"/>
</dbReference>
<reference evidence="11" key="1">
    <citation type="submission" date="2022-11" db="UniProtKB">
        <authorList>
            <consortium name="WormBaseParasite"/>
        </authorList>
    </citation>
    <scope>IDENTIFICATION</scope>
</reference>
<keyword evidence="7 9" id="KW-0472">Membrane</keyword>
<organism evidence="10 11">
    <name type="scientific">Romanomermis culicivorax</name>
    <name type="common">Nematode worm</name>
    <dbReference type="NCBI Taxonomy" id="13658"/>
    <lineage>
        <taxon>Eukaryota</taxon>
        <taxon>Metazoa</taxon>
        <taxon>Ecdysozoa</taxon>
        <taxon>Nematoda</taxon>
        <taxon>Enoplea</taxon>
        <taxon>Dorylaimia</taxon>
        <taxon>Mermithida</taxon>
        <taxon>Mermithoidea</taxon>
        <taxon>Mermithidae</taxon>
        <taxon>Romanomermis</taxon>
    </lineage>
</organism>
<dbReference type="PANTHER" id="PTHR20994:SF0">
    <property type="entry name" value="ER MEMBRANE PROTEIN COMPLEX SUBUNIT 6"/>
    <property type="match status" value="1"/>
</dbReference>
<evidence type="ECO:0000256" key="1">
    <source>
        <dbReference type="ARBA" id="ARBA00004477"/>
    </source>
</evidence>
<keyword evidence="4 9" id="KW-0812">Transmembrane</keyword>
<dbReference type="WBParaSite" id="nRc.2.0.1.t35540-RA">
    <property type="protein sequence ID" value="nRc.2.0.1.t35540-RA"/>
    <property type="gene ID" value="nRc.2.0.1.g35540"/>
</dbReference>
<evidence type="ECO:0000313" key="10">
    <source>
        <dbReference type="Proteomes" id="UP000887565"/>
    </source>
</evidence>
<sequence length="110" mass="12481">MAKKTKNQETGIVYSEMAVRQNFGALEYGRTCQAAASGCAAGILGLTGFYGFAFYFICAFVQSLIWFVKMGGRWDKFFMQKSTIWSHSLFGGLFTYVLLWTFLYGMVHVY</sequence>
<evidence type="ECO:0000256" key="3">
    <source>
        <dbReference type="ARBA" id="ARBA00020827"/>
    </source>
</evidence>
<evidence type="ECO:0000256" key="6">
    <source>
        <dbReference type="ARBA" id="ARBA00022989"/>
    </source>
</evidence>
<dbReference type="GO" id="GO:0000045">
    <property type="term" value="P:autophagosome assembly"/>
    <property type="evidence" value="ECO:0007669"/>
    <property type="project" value="TreeGrafter"/>
</dbReference>
<dbReference type="PANTHER" id="PTHR20994">
    <property type="entry name" value="ER MEMBRANE PROTEIN COMPLEX SUBUNIT 6"/>
    <property type="match status" value="1"/>
</dbReference>